<keyword evidence="5" id="KW-0788">Thiol protease</keyword>
<proteinExistence type="inferred from homology"/>
<protein>
    <recommendedName>
        <fullName evidence="6">Spi protease inhibitor domain-containing protein</fullName>
    </recommendedName>
</protein>
<keyword evidence="4" id="KW-0378">Hydrolase</keyword>
<dbReference type="Gene3D" id="3.90.70.50">
    <property type="entry name" value="Peptidase C10, streptopain"/>
    <property type="match status" value="1"/>
</dbReference>
<name>A0A383C716_9ZZZZ</name>
<keyword evidence="2" id="KW-0645">Protease</keyword>
<evidence type="ECO:0000256" key="5">
    <source>
        <dbReference type="ARBA" id="ARBA00022807"/>
    </source>
</evidence>
<dbReference type="AlphaFoldDB" id="A0A383C716"/>
<dbReference type="GO" id="GO:0008234">
    <property type="term" value="F:cysteine-type peptidase activity"/>
    <property type="evidence" value="ECO:0007669"/>
    <property type="project" value="UniProtKB-KW"/>
</dbReference>
<accession>A0A383C716</accession>
<feature type="domain" description="Spi protease inhibitor" evidence="6">
    <location>
        <begin position="17"/>
        <end position="111"/>
    </location>
</feature>
<sequence length="208" mass="23087">MNKFVTFSILISCVLMAAPVDLDKAQRVAGYIYAERSNTGTMDNFNVRSVDILDENSTNLIYIFQTDPNGFIMVSGDDRINPMLAYSFESPFIMEDIPPNISWIMDKYKTMIKNAILSDESSTEKVNAEWEKYLSGNGLNTRNRDIVGPLLVSSINQSGGWNNYCPDGGCSGDEVPNGCVAVSMVAIMHYWQYPKTGEGENSCYCGGF</sequence>
<evidence type="ECO:0000256" key="2">
    <source>
        <dbReference type="ARBA" id="ARBA00022670"/>
    </source>
</evidence>
<reference evidence="7" key="1">
    <citation type="submission" date="2018-05" db="EMBL/GenBank/DDBJ databases">
        <authorList>
            <person name="Lanie J.A."/>
            <person name="Ng W.-L."/>
            <person name="Kazmierczak K.M."/>
            <person name="Andrzejewski T.M."/>
            <person name="Davidsen T.M."/>
            <person name="Wayne K.J."/>
            <person name="Tettelin H."/>
            <person name="Glass J.I."/>
            <person name="Rusch D."/>
            <person name="Podicherti R."/>
            <person name="Tsui H.-C.T."/>
            <person name="Winkler M.E."/>
        </authorList>
    </citation>
    <scope>NUCLEOTIDE SEQUENCE</scope>
</reference>
<evidence type="ECO:0000256" key="3">
    <source>
        <dbReference type="ARBA" id="ARBA00022729"/>
    </source>
</evidence>
<dbReference type="Pfam" id="PF13734">
    <property type="entry name" value="Inhibitor_I69"/>
    <property type="match status" value="1"/>
</dbReference>
<dbReference type="InterPro" id="IPR000200">
    <property type="entry name" value="Peptidase_C10"/>
</dbReference>
<evidence type="ECO:0000256" key="1">
    <source>
        <dbReference type="ARBA" id="ARBA00009693"/>
    </source>
</evidence>
<dbReference type="InterPro" id="IPR044934">
    <property type="entry name" value="Streptopain_sf"/>
</dbReference>
<organism evidence="7">
    <name type="scientific">marine metagenome</name>
    <dbReference type="NCBI Taxonomy" id="408172"/>
    <lineage>
        <taxon>unclassified sequences</taxon>
        <taxon>metagenomes</taxon>
        <taxon>ecological metagenomes</taxon>
    </lineage>
</organism>
<dbReference type="EMBL" id="UINC01206374">
    <property type="protein sequence ID" value="SVE27971.1"/>
    <property type="molecule type" value="Genomic_DNA"/>
</dbReference>
<feature type="non-terminal residue" evidence="7">
    <location>
        <position position="208"/>
    </location>
</feature>
<dbReference type="InterPro" id="IPR025896">
    <property type="entry name" value="Spi_Prtas-inh"/>
</dbReference>
<evidence type="ECO:0000313" key="7">
    <source>
        <dbReference type="EMBL" id="SVE27971.1"/>
    </source>
</evidence>
<dbReference type="Gene3D" id="3.30.910.30">
    <property type="entry name" value="Peptidase C10 family"/>
    <property type="match status" value="1"/>
</dbReference>
<evidence type="ECO:0000259" key="6">
    <source>
        <dbReference type="Pfam" id="PF13734"/>
    </source>
</evidence>
<dbReference type="InterPro" id="IPR038765">
    <property type="entry name" value="Papain-like_cys_pep_sf"/>
</dbReference>
<gene>
    <name evidence="7" type="ORF">METZ01_LOCUS480825</name>
</gene>
<dbReference type="SUPFAM" id="SSF54001">
    <property type="entry name" value="Cysteine proteinases"/>
    <property type="match status" value="1"/>
</dbReference>
<comment type="similarity">
    <text evidence="1">Belongs to the peptidase C10 family.</text>
</comment>
<evidence type="ECO:0000256" key="4">
    <source>
        <dbReference type="ARBA" id="ARBA00022801"/>
    </source>
</evidence>
<dbReference type="Pfam" id="PF01640">
    <property type="entry name" value="Peptidase_C10"/>
    <property type="match status" value="1"/>
</dbReference>
<dbReference type="GO" id="GO:0006508">
    <property type="term" value="P:proteolysis"/>
    <property type="evidence" value="ECO:0007669"/>
    <property type="project" value="UniProtKB-KW"/>
</dbReference>
<keyword evidence="3" id="KW-0732">Signal</keyword>